<accession>U6KJY3</accession>
<dbReference type="VEuPathDB" id="ToxoDB:ETH2_0637800"/>
<dbReference type="PANTHER" id="PTHR48467:SF1">
    <property type="entry name" value="GLUTAMATE SYNTHASE 1 [NADH], CHLOROPLASTIC-LIKE"/>
    <property type="match status" value="1"/>
</dbReference>
<dbReference type="Gene3D" id="3.40.50.720">
    <property type="entry name" value="NAD(P)-binding Rossmann-like Domain"/>
    <property type="match status" value="1"/>
</dbReference>
<keyword evidence="2" id="KW-0285">Flavoprotein</keyword>
<reference evidence="6" key="1">
    <citation type="submission" date="2013-10" db="EMBL/GenBank/DDBJ databases">
        <title>Genomic analysis of the causative agents of coccidiosis in chickens.</title>
        <authorList>
            <person name="Reid A.J."/>
            <person name="Blake D."/>
            <person name="Billington K."/>
            <person name="Browne H."/>
            <person name="Dunn M."/>
            <person name="Hung S."/>
            <person name="Kawahara F."/>
            <person name="Miranda-Saavedra D."/>
            <person name="Mourier T."/>
            <person name="Nagra H."/>
            <person name="Otto T.D."/>
            <person name="Rawlings N."/>
            <person name="Sanchez A."/>
            <person name="Sanders M."/>
            <person name="Subramaniam C."/>
            <person name="Tay Y."/>
            <person name="Dear P."/>
            <person name="Doerig C."/>
            <person name="Gruber A."/>
            <person name="Parkinson J."/>
            <person name="Shirley M."/>
            <person name="Wan K.L."/>
            <person name="Berriman M."/>
            <person name="Tomley F."/>
            <person name="Pain A."/>
        </authorList>
    </citation>
    <scope>NUCLEOTIDE SEQUENCE [LARGE SCALE GENOMIC DNA]</scope>
    <source>
        <strain evidence="6">Houghton</strain>
    </source>
</reference>
<sequence length="251" mass="26687">MSAAAQRLGTLWRRGAPRGALHTPLGPLLAPSAAAAATAAAATAAAATAAAAAAPQQPCGGLLLRLRPTPLGLTFPSLQNFAALLRTQHSQQQQQQQQTELQQQQQQQQQQQTRKPPFSVCIVGAGPSGLYCAKMLLRLAGSPQQQPLPPPPPQQQQQQQQQQQLEIVVVDLLPTPFGLVRYGVAADKPEVKVVANELQAILQFPGVSFRGNVRLGWDVSLDELRQLFDAVVLAMGPSTTEMSPSMSPGCC</sequence>
<dbReference type="GO" id="GO:0016491">
    <property type="term" value="F:oxidoreductase activity"/>
    <property type="evidence" value="ECO:0007669"/>
    <property type="project" value="UniProtKB-KW"/>
</dbReference>
<keyword evidence="5" id="KW-0560">Oxidoreductase</keyword>
<dbReference type="SUPFAM" id="SSF51971">
    <property type="entry name" value="Nucleotide-binding domain"/>
    <property type="match status" value="1"/>
</dbReference>
<reference evidence="6" key="2">
    <citation type="submission" date="2013-10" db="EMBL/GenBank/DDBJ databases">
        <authorList>
            <person name="Aslett M."/>
        </authorList>
    </citation>
    <scope>NUCLEOTIDE SEQUENCE [LARGE SCALE GENOMIC DNA]</scope>
    <source>
        <strain evidence="6">Houghton</strain>
    </source>
</reference>
<dbReference type="RefSeq" id="XP_013227954.1">
    <property type="nucleotide sequence ID" value="XM_013372500.1"/>
</dbReference>
<evidence type="ECO:0000313" key="7">
    <source>
        <dbReference type="Proteomes" id="UP000030747"/>
    </source>
</evidence>
<dbReference type="VEuPathDB" id="ToxoDB:ETH_00012870"/>
<keyword evidence="4" id="KW-0521">NADP</keyword>
<evidence type="ECO:0000256" key="4">
    <source>
        <dbReference type="ARBA" id="ARBA00022857"/>
    </source>
</evidence>
<dbReference type="Proteomes" id="UP000030747">
    <property type="component" value="Unassembled WGS sequence"/>
</dbReference>
<gene>
    <name evidence="6" type="ORF">ETH_00012870</name>
</gene>
<evidence type="ECO:0000313" key="6">
    <source>
        <dbReference type="EMBL" id="CDJ37116.1"/>
    </source>
</evidence>
<dbReference type="OrthoDB" id="333024at2759"/>
<dbReference type="PANTHER" id="PTHR48467">
    <property type="entry name" value="GLUTAMATE SYNTHASE 1 [NADH], CHLOROPLASTIC-LIKE"/>
    <property type="match status" value="1"/>
</dbReference>
<name>U6KJY3_EIMTE</name>
<dbReference type="GeneID" id="25251741"/>
<dbReference type="EMBL" id="HG673747">
    <property type="protein sequence ID" value="CDJ37116.1"/>
    <property type="molecule type" value="Genomic_DNA"/>
</dbReference>
<protein>
    <submittedName>
        <fullName evidence="6">Mitochondrial NADPH:adrenodoxin oxidoreductase, putative</fullName>
    </submittedName>
</protein>
<dbReference type="InterPro" id="IPR055275">
    <property type="entry name" value="Ferredox_Rdtase"/>
</dbReference>
<dbReference type="AlphaFoldDB" id="U6KJY3"/>
<keyword evidence="3" id="KW-0274">FAD</keyword>
<evidence type="ECO:0000256" key="3">
    <source>
        <dbReference type="ARBA" id="ARBA00022827"/>
    </source>
</evidence>
<evidence type="ECO:0000256" key="2">
    <source>
        <dbReference type="ARBA" id="ARBA00022630"/>
    </source>
</evidence>
<organism evidence="6 7">
    <name type="scientific">Eimeria tenella</name>
    <name type="common">Coccidian parasite</name>
    <dbReference type="NCBI Taxonomy" id="5802"/>
    <lineage>
        <taxon>Eukaryota</taxon>
        <taxon>Sar</taxon>
        <taxon>Alveolata</taxon>
        <taxon>Apicomplexa</taxon>
        <taxon>Conoidasida</taxon>
        <taxon>Coccidia</taxon>
        <taxon>Eucoccidiorida</taxon>
        <taxon>Eimeriorina</taxon>
        <taxon>Eimeriidae</taxon>
        <taxon>Eimeria</taxon>
    </lineage>
</organism>
<keyword evidence="7" id="KW-1185">Reference proteome</keyword>
<evidence type="ECO:0000256" key="5">
    <source>
        <dbReference type="ARBA" id="ARBA00023002"/>
    </source>
</evidence>
<proteinExistence type="predicted"/>
<comment type="cofactor">
    <cofactor evidence="1">
        <name>FAD</name>
        <dbReference type="ChEBI" id="CHEBI:57692"/>
    </cofactor>
</comment>
<evidence type="ECO:0000256" key="1">
    <source>
        <dbReference type="ARBA" id="ARBA00001974"/>
    </source>
</evidence>